<protein>
    <recommendedName>
        <fullName evidence="4">RING-type domain-containing protein</fullName>
    </recommendedName>
</protein>
<keyword evidence="1" id="KW-0479">Metal-binding</keyword>
<dbReference type="OMA" id="CNFFWIS"/>
<feature type="transmembrane region" description="Helical" evidence="3">
    <location>
        <begin position="29"/>
        <end position="50"/>
    </location>
</feature>
<name>A0BC47_PARTE</name>
<evidence type="ECO:0000259" key="4">
    <source>
        <dbReference type="PROSITE" id="PS50089"/>
    </source>
</evidence>
<dbReference type="InParanoid" id="A0BC47"/>
<evidence type="ECO:0000256" key="2">
    <source>
        <dbReference type="SAM" id="MobiDB-lite"/>
    </source>
</evidence>
<dbReference type="KEGG" id="ptm:GSPATT00000550001"/>
<dbReference type="GeneID" id="5009296"/>
<dbReference type="Gene3D" id="3.30.40.10">
    <property type="entry name" value="Zinc/RING finger domain, C3HC4 (zinc finger)"/>
    <property type="match status" value="1"/>
</dbReference>
<evidence type="ECO:0000256" key="1">
    <source>
        <dbReference type="PROSITE-ProRule" id="PRU00175"/>
    </source>
</evidence>
<dbReference type="InterPro" id="IPR001841">
    <property type="entry name" value="Znf_RING"/>
</dbReference>
<keyword evidence="3" id="KW-1133">Transmembrane helix</keyword>
<evidence type="ECO:0000313" key="5">
    <source>
        <dbReference type="EMBL" id="CAK56114.1"/>
    </source>
</evidence>
<organism evidence="5 6">
    <name type="scientific">Paramecium tetraurelia</name>
    <dbReference type="NCBI Taxonomy" id="5888"/>
    <lineage>
        <taxon>Eukaryota</taxon>
        <taxon>Sar</taxon>
        <taxon>Alveolata</taxon>
        <taxon>Ciliophora</taxon>
        <taxon>Intramacronucleata</taxon>
        <taxon>Oligohymenophorea</taxon>
        <taxon>Peniculida</taxon>
        <taxon>Parameciidae</taxon>
        <taxon>Paramecium</taxon>
    </lineage>
</organism>
<reference evidence="5 6" key="1">
    <citation type="journal article" date="2006" name="Nature">
        <title>Global trends of whole-genome duplications revealed by the ciliate Paramecium tetraurelia.</title>
        <authorList>
            <consortium name="Genoscope"/>
            <person name="Aury J.-M."/>
            <person name="Jaillon O."/>
            <person name="Duret L."/>
            <person name="Noel B."/>
            <person name="Jubin C."/>
            <person name="Porcel B.M."/>
            <person name="Segurens B."/>
            <person name="Daubin V."/>
            <person name="Anthouard V."/>
            <person name="Aiach N."/>
            <person name="Arnaiz O."/>
            <person name="Billaut A."/>
            <person name="Beisson J."/>
            <person name="Blanc I."/>
            <person name="Bouhouche K."/>
            <person name="Camara F."/>
            <person name="Duharcourt S."/>
            <person name="Guigo R."/>
            <person name="Gogendeau D."/>
            <person name="Katinka M."/>
            <person name="Keller A.-M."/>
            <person name="Kissmehl R."/>
            <person name="Klotz C."/>
            <person name="Koll F."/>
            <person name="Le Moue A."/>
            <person name="Lepere C."/>
            <person name="Malinsky S."/>
            <person name="Nowacki M."/>
            <person name="Nowak J.K."/>
            <person name="Plattner H."/>
            <person name="Poulain J."/>
            <person name="Ruiz F."/>
            <person name="Serrano V."/>
            <person name="Zagulski M."/>
            <person name="Dessen P."/>
            <person name="Betermier M."/>
            <person name="Weissenbach J."/>
            <person name="Scarpelli C."/>
            <person name="Schachter V."/>
            <person name="Sperling L."/>
            <person name="Meyer E."/>
            <person name="Cohen J."/>
            <person name="Wincker P."/>
        </authorList>
    </citation>
    <scope>NUCLEOTIDE SEQUENCE [LARGE SCALE GENOMIC DNA]</scope>
    <source>
        <strain evidence="5 6">Stock d4-2</strain>
    </source>
</reference>
<keyword evidence="3" id="KW-0812">Transmembrane</keyword>
<keyword evidence="1" id="KW-0862">Zinc</keyword>
<feature type="region of interest" description="Disordered" evidence="2">
    <location>
        <begin position="166"/>
        <end position="185"/>
    </location>
</feature>
<dbReference type="GO" id="GO:0008270">
    <property type="term" value="F:zinc ion binding"/>
    <property type="evidence" value="ECO:0007669"/>
    <property type="project" value="UniProtKB-KW"/>
</dbReference>
<sequence>MFQYIKKCYAYFQKKCIQYQNNPSLKKHTAYNCILLVLTIIIRTFFEIYLRQQLAIESDQLPLEHNKEEINDPIFEKHYDHIQLSYRILDHSLHLILSLEILTLILQITLIINKGKQELPLLNPLLEQEKNECSVQFVQSSNYGFSSLQNNQQTFNSIEMQLVSRNKGTSNQIKNSSEEKSPLNFGKQFQQNKNITTQREEFHQIQEEPHDQSPKQIANSQQNIVTENPIYETTSNIQNESDQISIQISYPSRVQKYKNGKLKTVYIIQKCKKQVNCNFFWISSTKRSNYFCLNCDQKNIIDQNKKHVEIEKTKQDINVETNKIFLSNQFEQQLFEITKIYKNNTFQFCYNFEFCGFFWMNNRQFQSNQYYCPTCQEYYTTKDEETQGTIYKELTCKCSYCHTEAQEHFQSPCLHAYHYECLKELGKNYHQANIPCIACNVNMLSSLKKNNILSKETFENIFDHQIKVMREESMHEE</sequence>
<evidence type="ECO:0000256" key="3">
    <source>
        <dbReference type="SAM" id="Phobius"/>
    </source>
</evidence>
<evidence type="ECO:0000313" key="6">
    <source>
        <dbReference type="Proteomes" id="UP000000600"/>
    </source>
</evidence>
<keyword evidence="3" id="KW-0472">Membrane</keyword>
<keyword evidence="1" id="KW-0863">Zinc-finger</keyword>
<proteinExistence type="predicted"/>
<dbReference type="HOGENOM" id="CLU_573023_0_0_1"/>
<dbReference type="RefSeq" id="XP_001423512.1">
    <property type="nucleotide sequence ID" value="XM_001423475.1"/>
</dbReference>
<dbReference type="OrthoDB" id="312424at2759"/>
<feature type="domain" description="RING-type" evidence="4">
    <location>
        <begin position="398"/>
        <end position="440"/>
    </location>
</feature>
<dbReference type="InterPro" id="IPR013083">
    <property type="entry name" value="Znf_RING/FYVE/PHD"/>
</dbReference>
<gene>
    <name evidence="5" type="ORF">GSPATT00000550001</name>
</gene>
<dbReference type="Proteomes" id="UP000000600">
    <property type="component" value="Unassembled WGS sequence"/>
</dbReference>
<dbReference type="EMBL" id="CT867985">
    <property type="protein sequence ID" value="CAK56114.1"/>
    <property type="molecule type" value="Genomic_DNA"/>
</dbReference>
<feature type="compositionally biased region" description="Polar residues" evidence="2">
    <location>
        <begin position="166"/>
        <end position="175"/>
    </location>
</feature>
<dbReference type="AlphaFoldDB" id="A0BC47"/>
<dbReference type="PROSITE" id="PS50089">
    <property type="entry name" value="ZF_RING_2"/>
    <property type="match status" value="1"/>
</dbReference>
<keyword evidence="6" id="KW-1185">Reference proteome</keyword>
<accession>A0BC47</accession>